<dbReference type="CDD" id="cd02440">
    <property type="entry name" value="AdoMet_MTases"/>
    <property type="match status" value="1"/>
</dbReference>
<dbReference type="Gene3D" id="3.90.550.10">
    <property type="entry name" value="Spore Coat Polysaccharide Biosynthesis Protein SpsA, Chain A"/>
    <property type="match status" value="1"/>
</dbReference>
<feature type="domain" description="Glycosyltransferase 2-like" evidence="4">
    <location>
        <begin position="7"/>
        <end position="87"/>
    </location>
</feature>
<gene>
    <name evidence="5" type="ORF">COU96_02320</name>
</gene>
<dbReference type="InterPro" id="IPR001173">
    <property type="entry name" value="Glyco_trans_2-like"/>
</dbReference>
<proteinExistence type="inferred from homology"/>
<evidence type="ECO:0000256" key="1">
    <source>
        <dbReference type="ARBA" id="ARBA00006739"/>
    </source>
</evidence>
<keyword evidence="2" id="KW-0328">Glycosyltransferase</keyword>
<dbReference type="SUPFAM" id="SSF53448">
    <property type="entry name" value="Nucleotide-diphospho-sugar transferases"/>
    <property type="match status" value="1"/>
</dbReference>
<keyword evidence="3" id="KW-0808">Transferase</keyword>
<dbReference type="EMBL" id="PFEL01000085">
    <property type="protein sequence ID" value="PJE68974.1"/>
    <property type="molecule type" value="Genomic_DNA"/>
</dbReference>
<dbReference type="Pfam" id="PF13489">
    <property type="entry name" value="Methyltransf_23"/>
    <property type="match status" value="1"/>
</dbReference>
<sequence>MKKNYGKKKKIKIIRSNKQLYFTGGSNLGAKNARGEKLIFLNSDTVVDKNWIKELVKFANGHNQYLIQPKILFYNQKDIIDNVGGKYTFFGFGYGIGRGETDCEQYDENRQVDYVNATAFMIDKDFFWKLGGFDECFRYFYEDVDLSLRAKKVDGKSWYCYQSVVYHKGSLSFKKNVSKKVIFYYLQRNRLITFLKNKILLHLKHFSQMSKHKFLINWLRFWELKFFIKRRKFSLLDLGCGDGSFLHLARQHGINALGVEKTPLPHPHIIVSSIKDLKLDKKFDVVVMFHVLEHLKNPEASLKQIMTLLKKDGILVIEVPLIGNFTEKFLQKDYFAYHDKSHVNFFTKNKLLSLLNKTGFVVKRKGCTLLEFPFTVLTSGFKKGIIKELTGLIFFLPLKLLSIFGFNDEIIRLYCVV</sequence>
<evidence type="ECO:0000256" key="3">
    <source>
        <dbReference type="ARBA" id="ARBA00022679"/>
    </source>
</evidence>
<name>A0A2M8L555_9BACT</name>
<reference evidence="6" key="1">
    <citation type="submission" date="2017-09" db="EMBL/GenBank/DDBJ databases">
        <title>Depth-based differentiation of microbial function through sediment-hosted aquifers and enrichment of novel symbionts in the deep terrestrial subsurface.</title>
        <authorList>
            <person name="Probst A.J."/>
            <person name="Ladd B."/>
            <person name="Jarett J.K."/>
            <person name="Geller-Mcgrath D.E."/>
            <person name="Sieber C.M.K."/>
            <person name="Emerson J.B."/>
            <person name="Anantharaman K."/>
            <person name="Thomas B.C."/>
            <person name="Malmstrom R."/>
            <person name="Stieglmeier M."/>
            <person name="Klingl A."/>
            <person name="Woyke T."/>
            <person name="Ryan C.M."/>
            <person name="Banfield J.F."/>
        </authorList>
    </citation>
    <scope>NUCLEOTIDE SEQUENCE [LARGE SCALE GENOMIC DNA]</scope>
</reference>
<evidence type="ECO:0000259" key="4">
    <source>
        <dbReference type="Pfam" id="PF00535"/>
    </source>
</evidence>
<dbReference type="InterPro" id="IPR029063">
    <property type="entry name" value="SAM-dependent_MTases_sf"/>
</dbReference>
<evidence type="ECO:0000313" key="6">
    <source>
        <dbReference type="Proteomes" id="UP000229500"/>
    </source>
</evidence>
<evidence type="ECO:0000313" key="5">
    <source>
        <dbReference type="EMBL" id="PJE68974.1"/>
    </source>
</evidence>
<accession>A0A2M8L555</accession>
<dbReference type="GO" id="GO:0016757">
    <property type="term" value="F:glycosyltransferase activity"/>
    <property type="evidence" value="ECO:0007669"/>
    <property type="project" value="UniProtKB-KW"/>
</dbReference>
<dbReference type="InterPro" id="IPR029044">
    <property type="entry name" value="Nucleotide-diphossugar_trans"/>
</dbReference>
<dbReference type="SUPFAM" id="SSF53335">
    <property type="entry name" value="S-adenosyl-L-methionine-dependent methyltransferases"/>
    <property type="match status" value="1"/>
</dbReference>
<dbReference type="PANTHER" id="PTHR43179:SF12">
    <property type="entry name" value="GALACTOFURANOSYLTRANSFERASE GLFT2"/>
    <property type="match status" value="1"/>
</dbReference>
<comment type="caution">
    <text evidence="5">The sequence shown here is derived from an EMBL/GenBank/DDBJ whole genome shotgun (WGS) entry which is preliminary data.</text>
</comment>
<dbReference type="Gene3D" id="3.40.50.150">
    <property type="entry name" value="Vaccinia Virus protein VP39"/>
    <property type="match status" value="1"/>
</dbReference>
<comment type="similarity">
    <text evidence="1">Belongs to the glycosyltransferase 2 family.</text>
</comment>
<organism evidence="5 6">
    <name type="scientific">Candidatus Shapirobacteria bacterium CG10_big_fil_rev_8_21_14_0_10_38_14</name>
    <dbReference type="NCBI Taxonomy" id="1974483"/>
    <lineage>
        <taxon>Bacteria</taxon>
        <taxon>Candidatus Shapironibacteriota</taxon>
    </lineage>
</organism>
<dbReference type="Proteomes" id="UP000229500">
    <property type="component" value="Unassembled WGS sequence"/>
</dbReference>
<protein>
    <recommendedName>
        <fullName evidence="4">Glycosyltransferase 2-like domain-containing protein</fullName>
    </recommendedName>
</protein>
<evidence type="ECO:0000256" key="2">
    <source>
        <dbReference type="ARBA" id="ARBA00022676"/>
    </source>
</evidence>
<dbReference type="AlphaFoldDB" id="A0A2M8L555"/>
<dbReference type="PANTHER" id="PTHR43179">
    <property type="entry name" value="RHAMNOSYLTRANSFERASE WBBL"/>
    <property type="match status" value="1"/>
</dbReference>
<dbReference type="Pfam" id="PF00535">
    <property type="entry name" value="Glycos_transf_2"/>
    <property type="match status" value="1"/>
</dbReference>